<dbReference type="Proteomes" id="UP000033961">
    <property type="component" value="Chromosome I"/>
</dbReference>
<evidence type="ECO:0000313" key="1">
    <source>
        <dbReference type="EMBL" id="AVQ11250.1"/>
    </source>
</evidence>
<evidence type="ECO:0000313" key="2">
    <source>
        <dbReference type="Proteomes" id="UP000033961"/>
    </source>
</evidence>
<sequence>MDPFSICVDHENVKEEMLIKSLQKDFAFRWKNLPLQQSDSILRQEALKKLIFQFVQELYFGKQEFEKLIEDQILKIDNLYIQANDESYFDS</sequence>
<reference evidence="1 2" key="1">
    <citation type="journal article" date="2015" name="Genome Announc.">
        <title>Draft Genome Sequences of Leptospira santarosai Strains U160, U164, and U233, Isolated from Asymptomatic Cattle.</title>
        <authorList>
            <person name="Kremer F.S."/>
            <person name="Eslabao M.R."/>
            <person name="Provisor M."/>
            <person name="Woloski R.D."/>
            <person name="Ramires O.V."/>
            <person name="Moreno L.Z."/>
            <person name="Moreno A.M."/>
            <person name="Hamond C."/>
            <person name="Lilenbaum W."/>
            <person name="Dellagostin O.A."/>
        </authorList>
    </citation>
    <scope>NUCLEOTIDE SEQUENCE [LARGE SCALE GENOMIC DNA]</scope>
    <source>
        <strain evidence="1 2">U160</strain>
    </source>
</reference>
<name>A0A2P1QQQ8_9LEPT</name>
<gene>
    <name evidence="1" type="ORF">XB16_0915</name>
</gene>
<dbReference type="AlphaFoldDB" id="A0A2P1QQQ8"/>
<proteinExistence type="predicted"/>
<organism evidence="1 2">
    <name type="scientific">Leptospira santarosai</name>
    <dbReference type="NCBI Taxonomy" id="28183"/>
    <lineage>
        <taxon>Bacteria</taxon>
        <taxon>Pseudomonadati</taxon>
        <taxon>Spirochaetota</taxon>
        <taxon>Spirochaetia</taxon>
        <taxon>Leptospirales</taxon>
        <taxon>Leptospiraceae</taxon>
        <taxon>Leptospira</taxon>
    </lineage>
</organism>
<protein>
    <submittedName>
        <fullName evidence="1">Uncharacterized protein</fullName>
    </submittedName>
</protein>
<dbReference type="EMBL" id="CP027843">
    <property type="protein sequence ID" value="AVQ11250.1"/>
    <property type="molecule type" value="Genomic_DNA"/>
</dbReference>
<accession>A0A2P1QQQ8</accession>